<proteinExistence type="predicted"/>
<reference evidence="1" key="1">
    <citation type="journal article" date="2021" name="Environ. Microbiol.">
        <title>Gene family expansions and transcriptome signatures uncover fungal adaptations to wood decay.</title>
        <authorList>
            <person name="Hage H."/>
            <person name="Miyauchi S."/>
            <person name="Viragh M."/>
            <person name="Drula E."/>
            <person name="Min B."/>
            <person name="Chaduli D."/>
            <person name="Navarro D."/>
            <person name="Favel A."/>
            <person name="Norest M."/>
            <person name="Lesage-Meessen L."/>
            <person name="Balint B."/>
            <person name="Merenyi Z."/>
            <person name="de Eugenio L."/>
            <person name="Morin E."/>
            <person name="Martinez A.T."/>
            <person name="Baldrian P."/>
            <person name="Stursova M."/>
            <person name="Martinez M.J."/>
            <person name="Novotny C."/>
            <person name="Magnuson J.K."/>
            <person name="Spatafora J.W."/>
            <person name="Maurice S."/>
            <person name="Pangilinan J."/>
            <person name="Andreopoulos W."/>
            <person name="LaButti K."/>
            <person name="Hundley H."/>
            <person name="Na H."/>
            <person name="Kuo A."/>
            <person name="Barry K."/>
            <person name="Lipzen A."/>
            <person name="Henrissat B."/>
            <person name="Riley R."/>
            <person name="Ahrendt S."/>
            <person name="Nagy L.G."/>
            <person name="Grigoriev I.V."/>
            <person name="Martin F."/>
            <person name="Rosso M.N."/>
        </authorList>
    </citation>
    <scope>NUCLEOTIDE SEQUENCE</scope>
    <source>
        <strain evidence="1">CBS 384.51</strain>
    </source>
</reference>
<evidence type="ECO:0000313" key="2">
    <source>
        <dbReference type="Proteomes" id="UP001055072"/>
    </source>
</evidence>
<sequence>MSTAGLFDTKKQLTFYGAYHNNPINIAIHIVCVPLILWSAEVLTNSFPVPDVLPHVYHKLNDYMIFDLNFPVLLITGYLAYYFALDPVAALLYLPTAITSVLTARAFADRPNAVIEAATVHAVCWVAQFIGHGVAEKRAPALLDNIIGALVLAPFFVHFEILFALGYRPQLHHDIKNSIGVEIAKIRKIEGDKKRAASGKDKDI</sequence>
<dbReference type="EMBL" id="MU274904">
    <property type="protein sequence ID" value="KAI0091845.1"/>
    <property type="molecule type" value="Genomic_DNA"/>
</dbReference>
<keyword evidence="2" id="KW-1185">Reference proteome</keyword>
<protein>
    <submittedName>
        <fullName evidence="1">Uncharacterized protein</fullName>
    </submittedName>
</protein>
<name>A0ACB8UC46_9APHY</name>
<organism evidence="1 2">
    <name type="scientific">Irpex rosettiformis</name>
    <dbReference type="NCBI Taxonomy" id="378272"/>
    <lineage>
        <taxon>Eukaryota</taxon>
        <taxon>Fungi</taxon>
        <taxon>Dikarya</taxon>
        <taxon>Basidiomycota</taxon>
        <taxon>Agaricomycotina</taxon>
        <taxon>Agaricomycetes</taxon>
        <taxon>Polyporales</taxon>
        <taxon>Irpicaceae</taxon>
        <taxon>Irpex</taxon>
    </lineage>
</organism>
<comment type="caution">
    <text evidence="1">The sequence shown here is derived from an EMBL/GenBank/DDBJ whole genome shotgun (WGS) entry which is preliminary data.</text>
</comment>
<evidence type="ECO:0000313" key="1">
    <source>
        <dbReference type="EMBL" id="KAI0091845.1"/>
    </source>
</evidence>
<gene>
    <name evidence="1" type="ORF">BDY19DRAFT_903653</name>
</gene>
<accession>A0ACB8UC46</accession>
<dbReference type="Proteomes" id="UP001055072">
    <property type="component" value="Unassembled WGS sequence"/>
</dbReference>